<dbReference type="InterPro" id="IPR050336">
    <property type="entry name" value="Chromosome_partition/occlusion"/>
</dbReference>
<dbReference type="InterPro" id="IPR004437">
    <property type="entry name" value="ParB/RepB/Spo0J"/>
</dbReference>
<comment type="similarity">
    <text evidence="1">Belongs to the ParB family.</text>
</comment>
<evidence type="ECO:0000256" key="1">
    <source>
        <dbReference type="ARBA" id="ARBA00006295"/>
    </source>
</evidence>
<dbReference type="GeneID" id="59164533"/>
<dbReference type="NCBIfam" id="TIGR00180">
    <property type="entry name" value="parB_part"/>
    <property type="match status" value="1"/>
</dbReference>
<evidence type="ECO:0000313" key="4">
    <source>
        <dbReference type="EMBL" id="GGI75572.1"/>
    </source>
</evidence>
<gene>
    <name evidence="4" type="primary">parB2</name>
    <name evidence="5" type="ORF">GCM10008021_03930</name>
    <name evidence="4" type="ORF">GCM10010914_07260</name>
</gene>
<dbReference type="GO" id="GO:0005694">
    <property type="term" value="C:chromosome"/>
    <property type="evidence" value="ECO:0007669"/>
    <property type="project" value="TreeGrafter"/>
</dbReference>
<dbReference type="Gene3D" id="3.90.1530.30">
    <property type="match status" value="1"/>
</dbReference>
<evidence type="ECO:0000313" key="7">
    <source>
        <dbReference type="Proteomes" id="UP000652720"/>
    </source>
</evidence>
<dbReference type="Pfam" id="PF02195">
    <property type="entry name" value="ParB_N"/>
    <property type="match status" value="1"/>
</dbReference>
<dbReference type="PANTHER" id="PTHR33375:SF7">
    <property type="entry name" value="CHROMOSOME 2-PARTITIONING PROTEIN PARB-RELATED"/>
    <property type="match status" value="1"/>
</dbReference>
<dbReference type="Proteomes" id="UP000652720">
    <property type="component" value="Unassembled WGS sequence"/>
</dbReference>
<organism evidence="4 7">
    <name type="scientific">Deinococcus wulumuqiensis</name>
    <dbReference type="NCBI Taxonomy" id="980427"/>
    <lineage>
        <taxon>Bacteria</taxon>
        <taxon>Thermotogati</taxon>
        <taxon>Deinococcota</taxon>
        <taxon>Deinococci</taxon>
        <taxon>Deinococcales</taxon>
        <taxon>Deinococcaceae</taxon>
        <taxon>Deinococcus</taxon>
    </lineage>
</organism>
<dbReference type="EMBL" id="BMMA01000004">
    <property type="protein sequence ID" value="GGI75572.1"/>
    <property type="molecule type" value="Genomic_DNA"/>
</dbReference>
<dbReference type="Proteomes" id="UP000630135">
    <property type="component" value="Unassembled WGS sequence"/>
</dbReference>
<feature type="domain" description="ParB-like N-terminal" evidence="3">
    <location>
        <begin position="28"/>
        <end position="117"/>
    </location>
</feature>
<reference evidence="5" key="1">
    <citation type="journal article" date="2014" name="Int. J. Syst. Evol. Microbiol.">
        <title>Complete genome of a new Firmicutes species belonging to the dominant human colonic microbiota ('Ruminococcus bicirculans') reveals two chromosomes and a selective capacity to utilize plant glucans.</title>
        <authorList>
            <consortium name="NISC Comparative Sequencing Program"/>
            <person name="Wegmann U."/>
            <person name="Louis P."/>
            <person name="Goesmann A."/>
            <person name="Henrissat B."/>
            <person name="Duncan S.H."/>
            <person name="Flint H.J."/>
        </authorList>
    </citation>
    <scope>NUCLEOTIDE SEQUENCE</scope>
    <source>
        <strain evidence="5">CGMCC 1.8884</strain>
    </source>
</reference>
<dbReference type="GO" id="GO:0003677">
    <property type="term" value="F:DNA binding"/>
    <property type="evidence" value="ECO:0007669"/>
    <property type="project" value="UniProtKB-KW"/>
</dbReference>
<reference evidence="4" key="2">
    <citation type="journal article" date="2014" name="Int. J. Syst. Evol. Microbiol.">
        <title>Complete genome sequence of Corynebacterium casei LMG S-19264T (=DSM 44701T), isolated from a smear-ripened cheese.</title>
        <authorList>
            <consortium name="US DOE Joint Genome Institute (JGI-PGF)"/>
            <person name="Walter F."/>
            <person name="Albersmeier A."/>
            <person name="Kalinowski J."/>
            <person name="Ruckert C."/>
        </authorList>
    </citation>
    <scope>NUCLEOTIDE SEQUENCE</scope>
    <source>
        <strain evidence="4">CGMCC 1.8885</strain>
    </source>
</reference>
<sequence>MTRPDRLQRSMASALAMATGNAGILAPRPLPLSSIRPGEAQPRTYFDEAALERLAADIRQHGILQPLLVRPAGAGYELVDGERRWRAAQRAGLTEAPALVRTLTLEQARLAALSTALNREGLTPIEHATAKLSLAALALGVDDLDAVKLELGRLSRPTADPARREQVDAVFATLDGENLKSFVKTSLPLLSYPTELQEAMRGGLEKTKARLIKNAPEDVRPRLLDMAIGGASRAELTEVIRAAQSHAQPSQAQQIGKLLLSTRVDKLKPDEAEALATWLASAPRFVASAEP</sequence>
<dbReference type="InterPro" id="IPR036086">
    <property type="entry name" value="ParB/Sulfiredoxin_sf"/>
</dbReference>
<dbReference type="GO" id="GO:0007059">
    <property type="term" value="P:chromosome segregation"/>
    <property type="evidence" value="ECO:0007669"/>
    <property type="project" value="TreeGrafter"/>
</dbReference>
<dbReference type="PANTHER" id="PTHR33375">
    <property type="entry name" value="CHROMOSOME-PARTITIONING PROTEIN PARB-RELATED"/>
    <property type="match status" value="1"/>
</dbReference>
<dbReference type="FunFam" id="3.90.1530.30:FF:000001">
    <property type="entry name" value="Chromosome partitioning protein ParB"/>
    <property type="match status" value="1"/>
</dbReference>
<evidence type="ECO:0000256" key="2">
    <source>
        <dbReference type="ARBA" id="ARBA00023125"/>
    </source>
</evidence>
<dbReference type="EMBL" id="BMLZ01000003">
    <property type="protein sequence ID" value="GGP28742.1"/>
    <property type="molecule type" value="Genomic_DNA"/>
</dbReference>
<accession>A0AAV4K4Y1</accession>
<dbReference type="RefSeq" id="WP_025566546.1">
    <property type="nucleotide sequence ID" value="NZ_BMLZ01000003.1"/>
</dbReference>
<name>A0AAV4K4Y1_9DEIO</name>
<evidence type="ECO:0000313" key="5">
    <source>
        <dbReference type="EMBL" id="GGP28742.1"/>
    </source>
</evidence>
<dbReference type="Gene3D" id="1.10.10.2830">
    <property type="match status" value="1"/>
</dbReference>
<keyword evidence="6" id="KW-1185">Reference proteome</keyword>
<dbReference type="InterPro" id="IPR003115">
    <property type="entry name" value="ParB_N"/>
</dbReference>
<comment type="caution">
    <text evidence="4">The sequence shown here is derived from an EMBL/GenBank/DDBJ whole genome shotgun (WGS) entry which is preliminary data.</text>
</comment>
<dbReference type="AlphaFoldDB" id="A0AAV4K4Y1"/>
<dbReference type="SUPFAM" id="SSF110849">
    <property type="entry name" value="ParB/Sulfiredoxin"/>
    <property type="match status" value="1"/>
</dbReference>
<evidence type="ECO:0000259" key="3">
    <source>
        <dbReference type="SMART" id="SM00470"/>
    </source>
</evidence>
<keyword evidence="2" id="KW-0238">DNA-binding</keyword>
<protein>
    <submittedName>
        <fullName evidence="4">Chromosome 2-partitioning protein ParB</fullName>
    </submittedName>
</protein>
<proteinExistence type="inferred from homology"/>
<dbReference type="SMART" id="SM00470">
    <property type="entry name" value="ParB"/>
    <property type="match status" value="1"/>
</dbReference>
<evidence type="ECO:0000313" key="6">
    <source>
        <dbReference type="Proteomes" id="UP000630135"/>
    </source>
</evidence>
<reference evidence="6" key="3">
    <citation type="journal article" date="2019" name="Int. J. Syst. Evol. Microbiol.">
        <title>The Global Catalogue of Microorganisms (GCM) 10K type strain sequencing project: providing services to taxonomists for standard genome sequencing and annotation.</title>
        <authorList>
            <consortium name="The Broad Institute Genomics Platform"/>
            <consortium name="The Broad Institute Genome Sequencing Center for Infectious Disease"/>
            <person name="Wu L."/>
            <person name="Ma J."/>
        </authorList>
    </citation>
    <scope>NUCLEOTIDE SEQUENCE [LARGE SCALE GENOMIC DNA]</scope>
    <source>
        <strain evidence="6">CGMCC 1.8884</strain>
    </source>
</reference>
<reference evidence="4" key="4">
    <citation type="submission" date="2023-08" db="EMBL/GenBank/DDBJ databases">
        <authorList>
            <person name="Sun Q."/>
            <person name="Zhou Y."/>
        </authorList>
    </citation>
    <scope>NUCLEOTIDE SEQUENCE</scope>
    <source>
        <strain evidence="5">CGMCC 1.8884</strain>
        <strain evidence="4">CGMCC 1.8885</strain>
    </source>
</reference>
<dbReference type="CDD" id="cd16393">
    <property type="entry name" value="SPO0J_N"/>
    <property type="match status" value="1"/>
</dbReference>